<dbReference type="NCBIfam" id="TIGR04029">
    <property type="entry name" value="CMD_Avi_7170"/>
    <property type="match status" value="1"/>
</dbReference>
<evidence type="ECO:0000313" key="4">
    <source>
        <dbReference type="Proteomes" id="UP000436027"/>
    </source>
</evidence>
<comment type="caution">
    <text evidence="1">The sequence shown here is derived from an EMBL/GenBank/DDBJ whole genome shotgun (WGS) entry which is preliminary data.</text>
</comment>
<name>A0A4Y4B1W8_MICMQ</name>
<dbReference type="Proteomes" id="UP000436027">
    <property type="component" value="Unassembled WGS sequence"/>
</dbReference>
<dbReference type="Proteomes" id="UP000317410">
    <property type="component" value="Unassembled WGS sequence"/>
</dbReference>
<proteinExistence type="predicted"/>
<dbReference type="EMBL" id="WAAQ01000001">
    <property type="protein sequence ID" value="KAB1886697.1"/>
    <property type="molecule type" value="Genomic_DNA"/>
</dbReference>
<dbReference type="AlphaFoldDB" id="A0A4Y4B1W8"/>
<dbReference type="RefSeq" id="WP_141385908.1">
    <property type="nucleotide sequence ID" value="NZ_BAAAIN010000002.1"/>
</dbReference>
<evidence type="ECO:0000313" key="2">
    <source>
        <dbReference type="EMBL" id="KAB1886697.1"/>
    </source>
</evidence>
<evidence type="ECO:0000313" key="3">
    <source>
        <dbReference type="Proteomes" id="UP000317410"/>
    </source>
</evidence>
<dbReference type="Gene3D" id="1.20.1290.10">
    <property type="entry name" value="AhpD-like"/>
    <property type="match status" value="1"/>
</dbReference>
<dbReference type="InterPro" id="IPR029032">
    <property type="entry name" value="AhpD-like"/>
</dbReference>
<evidence type="ECO:0000313" key="1">
    <source>
        <dbReference type="EMBL" id="GEC74511.1"/>
    </source>
</evidence>
<dbReference type="EMBL" id="BJNQ01000002">
    <property type="protein sequence ID" value="GEC74511.1"/>
    <property type="molecule type" value="Genomic_DNA"/>
</dbReference>
<accession>A0A4Y4B1W8</accession>
<dbReference type="SUPFAM" id="SSF69118">
    <property type="entry name" value="AhpD-like"/>
    <property type="match status" value="1"/>
</dbReference>
<reference evidence="1 3" key="1">
    <citation type="submission" date="2019-06" db="EMBL/GenBank/DDBJ databases">
        <title>Whole genome shotgun sequence of Microbacterium liquefaciens NBRC 15037.</title>
        <authorList>
            <person name="Hosoyama A."/>
            <person name="Uohara A."/>
            <person name="Ohji S."/>
            <person name="Ichikawa N."/>
        </authorList>
    </citation>
    <scope>NUCLEOTIDE SEQUENCE [LARGE SCALE GENOMIC DNA]</scope>
    <source>
        <strain evidence="1 3">NBRC 15037</strain>
    </source>
</reference>
<dbReference type="InterPro" id="IPR023982">
    <property type="entry name" value="CHP04029_CMD-like"/>
</dbReference>
<gene>
    <name evidence="2" type="ORF">F6W70_04450</name>
    <name evidence="1" type="ORF">MLI01_06560</name>
</gene>
<organism evidence="1 3">
    <name type="scientific">Microbacterium maritypicum</name>
    <name type="common">Microbacterium liquefaciens</name>
    <dbReference type="NCBI Taxonomy" id="33918"/>
    <lineage>
        <taxon>Bacteria</taxon>
        <taxon>Bacillati</taxon>
        <taxon>Actinomycetota</taxon>
        <taxon>Actinomycetes</taxon>
        <taxon>Micrococcales</taxon>
        <taxon>Microbacteriaceae</taxon>
        <taxon>Microbacterium</taxon>
    </lineage>
</organism>
<sequence>MTDDIVDRIVEVTPELDALRRRRPVTREQLQASFDALFRPVTVAHVSQAERELVAAFATGLAGADDATAVFYAVRARETDSQRARVVLAEAADSAVRGPFGAYTELGLQNENTEGERYEPAGTVTAVIGERLAAALAHTHLLVFRPREASGADLGRLLDAGWSADGIVTLSQLVSFLAFQQRVVTGLRALAAAGLARTALVEEEAA</sequence>
<reference evidence="2 4" key="2">
    <citation type="submission" date="2019-09" db="EMBL/GenBank/DDBJ databases">
        <title>Whole genome sequencing of Microbacterium maritypicum.</title>
        <authorList>
            <person name="Lenchi N."/>
        </authorList>
    </citation>
    <scope>NUCLEOTIDE SEQUENCE [LARGE SCALE GENOMIC DNA]</scope>
    <source>
        <strain evidence="2 4">DSM 12512</strain>
    </source>
</reference>
<protein>
    <submittedName>
        <fullName evidence="1">CMD domain protein</fullName>
    </submittedName>
</protein>